<keyword evidence="3" id="KW-0804">Transcription</keyword>
<dbReference type="EMBL" id="AMYB01000008">
    <property type="protein sequence ID" value="OAC99343.1"/>
    <property type="molecule type" value="Genomic_DNA"/>
</dbReference>
<dbReference type="Gene3D" id="1.10.10.60">
    <property type="entry name" value="Homeodomain-like"/>
    <property type="match status" value="3"/>
</dbReference>
<name>A0A168HYI7_MUCCL</name>
<evidence type="ECO:0000313" key="8">
    <source>
        <dbReference type="EMBL" id="OAC99343.1"/>
    </source>
</evidence>
<evidence type="ECO:0000256" key="3">
    <source>
        <dbReference type="ARBA" id="ARBA00023163"/>
    </source>
</evidence>
<evidence type="ECO:0000259" key="5">
    <source>
        <dbReference type="PROSITE" id="PS50090"/>
    </source>
</evidence>
<dbReference type="SMART" id="SM00717">
    <property type="entry name" value="SANT"/>
    <property type="match status" value="3"/>
</dbReference>
<reference evidence="8 9" key="1">
    <citation type="submission" date="2015-06" db="EMBL/GenBank/DDBJ databases">
        <title>Expansion of signal transduction pathways in fungi by whole-genome duplication.</title>
        <authorList>
            <consortium name="DOE Joint Genome Institute"/>
            <person name="Corrochano L.M."/>
            <person name="Kuo A."/>
            <person name="Marcet-Houben M."/>
            <person name="Polaino S."/>
            <person name="Salamov A."/>
            <person name="Villalobos J.M."/>
            <person name="Alvarez M.I."/>
            <person name="Avalos J."/>
            <person name="Benito E.P."/>
            <person name="Benoit I."/>
            <person name="Burger G."/>
            <person name="Camino L.P."/>
            <person name="Canovas D."/>
            <person name="Cerda-Olmedo E."/>
            <person name="Cheng J.-F."/>
            <person name="Dominguez A."/>
            <person name="Elias M."/>
            <person name="Eslava A.P."/>
            <person name="Glaser F."/>
            <person name="Grimwood J."/>
            <person name="Gutierrez G."/>
            <person name="Heitman J."/>
            <person name="Henrissat B."/>
            <person name="Iturriaga E.A."/>
            <person name="Lang B.F."/>
            <person name="Lavin J.L."/>
            <person name="Lee S."/>
            <person name="Li W."/>
            <person name="Lindquist E."/>
            <person name="Lopez-Garcia S."/>
            <person name="Luque E.M."/>
            <person name="Marcos A.T."/>
            <person name="Martin J."/>
            <person name="Mccluskey K."/>
            <person name="Medina H.R."/>
            <person name="Miralles-Duran A."/>
            <person name="Miyazaki A."/>
            <person name="Munoz-Torres E."/>
            <person name="Oguiza J.A."/>
            <person name="Ohm R."/>
            <person name="Olmedo M."/>
            <person name="Orejas M."/>
            <person name="Ortiz-Castellanos L."/>
            <person name="Pisabarro A.G."/>
            <person name="Rodriguez-Romero J."/>
            <person name="Ruiz-Herrera J."/>
            <person name="Ruiz-Vazquez R."/>
            <person name="Sanz C."/>
            <person name="Schackwitz W."/>
            <person name="Schmutz J."/>
            <person name="Shahriari M."/>
            <person name="Shelest E."/>
            <person name="Silva-Franco F."/>
            <person name="Soanes D."/>
            <person name="Syed K."/>
            <person name="Tagua V.G."/>
            <person name="Talbot N.J."/>
            <person name="Thon M."/>
            <person name="De Vries R.P."/>
            <person name="Wiebenga A."/>
            <person name="Yadav J.S."/>
            <person name="Braun E.L."/>
            <person name="Baker S."/>
            <person name="Garre V."/>
            <person name="Horwitz B."/>
            <person name="Torres-Martinez S."/>
            <person name="Idnurm A."/>
            <person name="Herrera-Estrella A."/>
            <person name="Gabaldon T."/>
            <person name="Grigoriev I.V."/>
        </authorList>
    </citation>
    <scope>NUCLEOTIDE SEQUENCE [LARGE SCALE GENOMIC DNA]</scope>
    <source>
        <strain evidence="8 9">CBS 277.49</strain>
    </source>
</reference>
<feature type="domain" description="HTH myb-type" evidence="7">
    <location>
        <begin position="39"/>
        <end position="83"/>
    </location>
</feature>
<feature type="domain" description="Myb-like" evidence="5">
    <location>
        <begin position="84"/>
        <end position="136"/>
    </location>
</feature>
<dbReference type="STRING" id="747725.A0A168HYI7"/>
<dbReference type="InterPro" id="IPR051575">
    <property type="entry name" value="Myb-like_DNA-bd"/>
</dbReference>
<keyword evidence="4" id="KW-0539">Nucleus</keyword>
<dbReference type="Pfam" id="PF00249">
    <property type="entry name" value="Myb_DNA-binding"/>
    <property type="match status" value="1"/>
</dbReference>
<dbReference type="Proteomes" id="UP000077051">
    <property type="component" value="Unassembled WGS sequence"/>
</dbReference>
<sequence length="183" mass="21346">MLAAFARKYTSSYLNALRPTPVLCQSVSLRHFASQQASKWLPWEDKLLQNYVKHNGKNWNEVAEHCLPTRTPSQCRTRWTDALDPELKHGPFSKAEKELLQQGVAEFGPSSWAKIAAVYLPWRTRTQIRNHYRSKLDPAINKEKWTEPELDLLLRRTIMFGQDWNKVAEGIRGRTPEQCSRVW</sequence>
<feature type="domain" description="Myb-like" evidence="5">
    <location>
        <begin position="137"/>
        <end position="183"/>
    </location>
</feature>
<feature type="domain" description="HTH myb-type" evidence="7">
    <location>
        <begin position="141"/>
        <end position="183"/>
    </location>
</feature>
<evidence type="ECO:0000256" key="1">
    <source>
        <dbReference type="ARBA" id="ARBA00023015"/>
    </source>
</evidence>
<dbReference type="AlphaFoldDB" id="A0A168HYI7"/>
<dbReference type="GO" id="GO:0000978">
    <property type="term" value="F:RNA polymerase II cis-regulatory region sequence-specific DNA binding"/>
    <property type="evidence" value="ECO:0007669"/>
    <property type="project" value="TreeGrafter"/>
</dbReference>
<keyword evidence="1" id="KW-0805">Transcription regulation</keyword>
<dbReference type="PROSITE" id="PS51293">
    <property type="entry name" value="SANT"/>
    <property type="match status" value="1"/>
</dbReference>
<dbReference type="InterPro" id="IPR009057">
    <property type="entry name" value="Homeodomain-like_sf"/>
</dbReference>
<evidence type="ECO:0000259" key="6">
    <source>
        <dbReference type="PROSITE" id="PS51293"/>
    </source>
</evidence>
<comment type="caution">
    <text evidence="8">The sequence shown here is derived from an EMBL/GenBank/DDBJ whole genome shotgun (WGS) entry which is preliminary data.</text>
</comment>
<dbReference type="InterPro" id="IPR017884">
    <property type="entry name" value="SANT_dom"/>
</dbReference>
<dbReference type="GO" id="GO:0019185">
    <property type="term" value="C:snRNA-activating protein complex"/>
    <property type="evidence" value="ECO:0007669"/>
    <property type="project" value="TreeGrafter"/>
</dbReference>
<dbReference type="Pfam" id="PF13921">
    <property type="entry name" value="Myb_DNA-bind_6"/>
    <property type="match status" value="1"/>
</dbReference>
<dbReference type="VEuPathDB" id="FungiDB:MUCCIDRAFT_42470"/>
<dbReference type="OrthoDB" id="2143914at2759"/>
<feature type="domain" description="SANT" evidence="6">
    <location>
        <begin position="140"/>
        <end position="179"/>
    </location>
</feature>
<dbReference type="InterPro" id="IPR017930">
    <property type="entry name" value="Myb_dom"/>
</dbReference>
<feature type="non-terminal residue" evidence="8">
    <location>
        <position position="183"/>
    </location>
</feature>
<keyword evidence="2 8" id="KW-0238">DNA-binding</keyword>
<dbReference type="InterPro" id="IPR001005">
    <property type="entry name" value="SANT/Myb"/>
</dbReference>
<keyword evidence="8" id="KW-0371">Homeobox</keyword>
<organism evidence="8 9">
    <name type="scientific">Mucor lusitanicus CBS 277.49</name>
    <dbReference type="NCBI Taxonomy" id="747725"/>
    <lineage>
        <taxon>Eukaryota</taxon>
        <taxon>Fungi</taxon>
        <taxon>Fungi incertae sedis</taxon>
        <taxon>Mucoromycota</taxon>
        <taxon>Mucoromycotina</taxon>
        <taxon>Mucoromycetes</taxon>
        <taxon>Mucorales</taxon>
        <taxon>Mucorineae</taxon>
        <taxon>Mucoraceae</taxon>
        <taxon>Mucor</taxon>
    </lineage>
</organism>
<dbReference type="PROSITE" id="PS51294">
    <property type="entry name" value="HTH_MYB"/>
    <property type="match status" value="3"/>
</dbReference>
<dbReference type="PROSITE" id="PS50090">
    <property type="entry name" value="MYB_LIKE"/>
    <property type="match status" value="3"/>
</dbReference>
<feature type="domain" description="Myb-like" evidence="5">
    <location>
        <begin position="38"/>
        <end position="83"/>
    </location>
</feature>
<dbReference type="CDD" id="cd00167">
    <property type="entry name" value="SANT"/>
    <property type="match status" value="3"/>
</dbReference>
<evidence type="ECO:0000256" key="4">
    <source>
        <dbReference type="ARBA" id="ARBA00023242"/>
    </source>
</evidence>
<protein>
    <submittedName>
        <fullName evidence="8">Homeodomain-like DNA binding domain-containing transcription factor</fullName>
    </submittedName>
</protein>
<proteinExistence type="predicted"/>
<dbReference type="GO" id="GO:0042796">
    <property type="term" value="P:snRNA transcription by RNA polymerase III"/>
    <property type="evidence" value="ECO:0007669"/>
    <property type="project" value="TreeGrafter"/>
</dbReference>
<accession>A0A168HYI7</accession>
<gene>
    <name evidence="8" type="ORF">MUCCIDRAFT_42470</name>
</gene>
<evidence type="ECO:0000256" key="2">
    <source>
        <dbReference type="ARBA" id="ARBA00023125"/>
    </source>
</evidence>
<keyword evidence="9" id="KW-1185">Reference proteome</keyword>
<dbReference type="PANTHER" id="PTHR46621">
    <property type="entry name" value="SNRNA-ACTIVATING PROTEIN COMPLEX SUBUNIT 4"/>
    <property type="match status" value="1"/>
</dbReference>
<evidence type="ECO:0000259" key="7">
    <source>
        <dbReference type="PROSITE" id="PS51294"/>
    </source>
</evidence>
<feature type="domain" description="HTH myb-type" evidence="7">
    <location>
        <begin position="84"/>
        <end position="140"/>
    </location>
</feature>
<dbReference type="GO" id="GO:0042795">
    <property type="term" value="P:snRNA transcription by RNA polymerase II"/>
    <property type="evidence" value="ECO:0007669"/>
    <property type="project" value="TreeGrafter"/>
</dbReference>
<dbReference type="SUPFAM" id="SSF46689">
    <property type="entry name" value="Homeodomain-like"/>
    <property type="match status" value="3"/>
</dbReference>
<dbReference type="PANTHER" id="PTHR46621:SF1">
    <property type="entry name" value="SNRNA-ACTIVATING PROTEIN COMPLEX SUBUNIT 4"/>
    <property type="match status" value="1"/>
</dbReference>
<dbReference type="GO" id="GO:0001006">
    <property type="term" value="F:RNA polymerase III type 3 promoter sequence-specific DNA binding"/>
    <property type="evidence" value="ECO:0007669"/>
    <property type="project" value="TreeGrafter"/>
</dbReference>
<evidence type="ECO:0000313" key="9">
    <source>
        <dbReference type="Proteomes" id="UP000077051"/>
    </source>
</evidence>